<evidence type="ECO:0000256" key="2">
    <source>
        <dbReference type="ARBA" id="ARBA00023136"/>
    </source>
</evidence>
<comment type="caution">
    <text evidence="7">The sequence shown here is derived from an EMBL/GenBank/DDBJ whole genome shotgun (WGS) entry which is preliminary data.</text>
</comment>
<evidence type="ECO:0000256" key="4">
    <source>
        <dbReference type="ARBA" id="ARBA00023288"/>
    </source>
</evidence>
<dbReference type="Pfam" id="PF09864">
    <property type="entry name" value="MliC"/>
    <property type="match status" value="1"/>
</dbReference>
<keyword evidence="1 5" id="KW-0732">Signal</keyword>
<dbReference type="RefSeq" id="WP_179915766.1">
    <property type="nucleotide sequence ID" value="NZ_JACCDE010000009.1"/>
</dbReference>
<evidence type="ECO:0000256" key="3">
    <source>
        <dbReference type="ARBA" id="ARBA00023139"/>
    </source>
</evidence>
<evidence type="ECO:0000256" key="1">
    <source>
        <dbReference type="ARBA" id="ARBA00022729"/>
    </source>
</evidence>
<dbReference type="SUPFAM" id="SSF141488">
    <property type="entry name" value="YdhA-like"/>
    <property type="match status" value="1"/>
</dbReference>
<dbReference type="EMBL" id="JACCDE010000009">
    <property type="protein sequence ID" value="NYS77715.1"/>
    <property type="molecule type" value="Genomic_DNA"/>
</dbReference>
<evidence type="ECO:0000313" key="8">
    <source>
        <dbReference type="Proteomes" id="UP000526892"/>
    </source>
</evidence>
<keyword evidence="2" id="KW-0472">Membrane</keyword>
<reference evidence="7 8" key="1">
    <citation type="journal article" date="2003" name="Extremophiles">
        <title>Halomonas glaciei sp. nov. isolated from fast ice of Adelie Land, Antarctica.</title>
        <authorList>
            <person name="Reddy G.S."/>
            <person name="Raghavan P.U."/>
            <person name="Sarita N.B."/>
            <person name="Prakash J.S."/>
            <person name="Nagesh N."/>
            <person name="Delille D."/>
            <person name="Shivaji S."/>
        </authorList>
    </citation>
    <scope>NUCLEOTIDE SEQUENCE [LARGE SCALE GENOMIC DNA]</scope>
    <source>
        <strain evidence="7 8">DD39</strain>
    </source>
</reference>
<keyword evidence="4" id="KW-0449">Lipoprotein</keyword>
<organism evidence="7 8">
    <name type="scientific">Vreelandella glaciei</name>
    <dbReference type="NCBI Taxonomy" id="186761"/>
    <lineage>
        <taxon>Bacteria</taxon>
        <taxon>Pseudomonadati</taxon>
        <taxon>Pseudomonadota</taxon>
        <taxon>Gammaproteobacteria</taxon>
        <taxon>Oceanospirillales</taxon>
        <taxon>Halomonadaceae</taxon>
        <taxon>Vreelandella</taxon>
    </lineage>
</organism>
<gene>
    <name evidence="7" type="ORF">HZS80_08290</name>
</gene>
<dbReference type="InterPro" id="IPR018660">
    <property type="entry name" value="MliC"/>
</dbReference>
<dbReference type="Gene3D" id="2.40.128.200">
    <property type="match status" value="1"/>
</dbReference>
<dbReference type="Proteomes" id="UP000526892">
    <property type="component" value="Unassembled WGS sequence"/>
</dbReference>
<protein>
    <submittedName>
        <fullName evidence="7">MliC family protein</fullName>
    </submittedName>
</protein>
<dbReference type="PROSITE" id="PS51257">
    <property type="entry name" value="PROKAR_LIPOPROTEIN"/>
    <property type="match status" value="1"/>
</dbReference>
<feature type="chain" id="PRO_5030813174" evidence="5">
    <location>
        <begin position="22"/>
        <end position="120"/>
    </location>
</feature>
<proteinExistence type="predicted"/>
<keyword evidence="3" id="KW-0564">Palmitate</keyword>
<sequence>MKILVPLTLASALLVMGCANSPQDKVDAQAPEAAASSVHSYQCESGETIAATYPSSDSALVHYKGSNYTMQIAVSGSGSRYVGGGFEWWTKDSGPGSEGTLFRHMADNTSGESIEFCTES</sequence>
<keyword evidence="8" id="KW-1185">Reference proteome</keyword>
<evidence type="ECO:0000259" key="6">
    <source>
        <dbReference type="Pfam" id="PF09864"/>
    </source>
</evidence>
<accession>A0A7Z0RXZ5</accession>
<feature type="domain" description="C-type lysozyme inhibitor" evidence="6">
    <location>
        <begin position="41"/>
        <end position="109"/>
    </location>
</feature>
<name>A0A7Z0RXZ5_9GAMM</name>
<feature type="signal peptide" evidence="5">
    <location>
        <begin position="1"/>
        <end position="21"/>
    </location>
</feature>
<dbReference type="AlphaFoldDB" id="A0A7Z0RXZ5"/>
<evidence type="ECO:0000256" key="5">
    <source>
        <dbReference type="SAM" id="SignalP"/>
    </source>
</evidence>
<dbReference type="InterPro" id="IPR036328">
    <property type="entry name" value="MliC_sf"/>
</dbReference>
<evidence type="ECO:0000313" key="7">
    <source>
        <dbReference type="EMBL" id="NYS77715.1"/>
    </source>
</evidence>